<gene>
    <name evidence="9" type="ORF">SAMN04488136_12058</name>
</gene>
<organism evidence="9 10">
    <name type="scientific">Vibrio xiamenensis</name>
    <dbReference type="NCBI Taxonomy" id="861298"/>
    <lineage>
        <taxon>Bacteria</taxon>
        <taxon>Pseudomonadati</taxon>
        <taxon>Pseudomonadota</taxon>
        <taxon>Gammaproteobacteria</taxon>
        <taxon>Vibrionales</taxon>
        <taxon>Vibrionaceae</taxon>
        <taxon>Vibrio</taxon>
    </lineage>
</organism>
<evidence type="ECO:0000256" key="3">
    <source>
        <dbReference type="ARBA" id="ARBA00022475"/>
    </source>
</evidence>
<dbReference type="AlphaFoldDB" id="A0A1G8DMB7"/>
<feature type="domain" description="ABC transmembrane type-1" evidence="8">
    <location>
        <begin position="89"/>
        <end position="278"/>
    </location>
</feature>
<feature type="transmembrane region" description="Helical" evidence="7">
    <location>
        <begin position="91"/>
        <end position="117"/>
    </location>
</feature>
<sequence length="282" mass="30637">MLNSQSLSPAKAQNPIVTFLASTLFAHRSRALGTGLLLCLVTLSLVGWWLGGDPANQDLASALMPPSAEHWLGLDHYGRSMLARVSEALRLSLSLALLCVISSSVFGCLLGVLAGWYGRWVDSVMSVIVNILLALPGLVFVLLFAAMLPGSFATIYIAISLVQWVEYFRVSRSLTQSLVASPEIQNAQLLGFGRGYIFIHHIWPTLRAPMLTMAAFGAANAVLYMASLGFVYVGIQPPDSELGQMIVELFPYYSEAPWLLAQPLVVLALMVLAFHLMAGEKR</sequence>
<evidence type="ECO:0000313" key="9">
    <source>
        <dbReference type="EMBL" id="SDH58570.1"/>
    </source>
</evidence>
<dbReference type="GO" id="GO:0005886">
    <property type="term" value="C:plasma membrane"/>
    <property type="evidence" value="ECO:0007669"/>
    <property type="project" value="UniProtKB-SubCell"/>
</dbReference>
<keyword evidence="5 7" id="KW-1133">Transmembrane helix</keyword>
<evidence type="ECO:0000256" key="2">
    <source>
        <dbReference type="ARBA" id="ARBA00022448"/>
    </source>
</evidence>
<comment type="subcellular location">
    <subcellularLocation>
        <location evidence="1 7">Cell membrane</location>
        <topology evidence="1 7">Multi-pass membrane protein</topology>
    </subcellularLocation>
</comment>
<evidence type="ECO:0000256" key="6">
    <source>
        <dbReference type="ARBA" id="ARBA00023136"/>
    </source>
</evidence>
<keyword evidence="4 7" id="KW-0812">Transmembrane</keyword>
<dbReference type="PANTHER" id="PTHR43386:SF1">
    <property type="entry name" value="D,D-DIPEPTIDE TRANSPORT SYSTEM PERMEASE PROTEIN DDPC-RELATED"/>
    <property type="match status" value="1"/>
</dbReference>
<dbReference type="GO" id="GO:0071916">
    <property type="term" value="F:dipeptide transmembrane transporter activity"/>
    <property type="evidence" value="ECO:0007669"/>
    <property type="project" value="TreeGrafter"/>
</dbReference>
<evidence type="ECO:0000256" key="4">
    <source>
        <dbReference type="ARBA" id="ARBA00022692"/>
    </source>
</evidence>
<dbReference type="Pfam" id="PF00528">
    <property type="entry name" value="BPD_transp_1"/>
    <property type="match status" value="1"/>
</dbReference>
<name>A0A1G8DMB7_9VIBR</name>
<reference evidence="9 10" key="1">
    <citation type="submission" date="2016-10" db="EMBL/GenBank/DDBJ databases">
        <authorList>
            <person name="de Groot N.N."/>
        </authorList>
    </citation>
    <scope>NUCLEOTIDE SEQUENCE [LARGE SCALE GENOMIC DNA]</scope>
    <source>
        <strain evidence="9 10">CGMCC 1.10228</strain>
    </source>
</reference>
<protein>
    <submittedName>
        <fullName evidence="9">Peptide/nickel transport system permease protein</fullName>
    </submittedName>
</protein>
<dbReference type="InterPro" id="IPR035906">
    <property type="entry name" value="MetI-like_sf"/>
</dbReference>
<proteinExistence type="inferred from homology"/>
<dbReference type="InterPro" id="IPR000515">
    <property type="entry name" value="MetI-like"/>
</dbReference>
<feature type="transmembrane region" description="Helical" evidence="7">
    <location>
        <begin position="31"/>
        <end position="51"/>
    </location>
</feature>
<feature type="transmembrane region" description="Helical" evidence="7">
    <location>
        <begin position="211"/>
        <end position="235"/>
    </location>
</feature>
<dbReference type="InterPro" id="IPR050366">
    <property type="entry name" value="BP-dependent_transpt_permease"/>
</dbReference>
<evidence type="ECO:0000259" key="8">
    <source>
        <dbReference type="PROSITE" id="PS50928"/>
    </source>
</evidence>
<dbReference type="Proteomes" id="UP000198854">
    <property type="component" value="Unassembled WGS sequence"/>
</dbReference>
<dbReference type="Gene3D" id="1.10.3720.10">
    <property type="entry name" value="MetI-like"/>
    <property type="match status" value="1"/>
</dbReference>
<dbReference type="PANTHER" id="PTHR43386">
    <property type="entry name" value="OLIGOPEPTIDE TRANSPORT SYSTEM PERMEASE PROTEIN APPC"/>
    <property type="match status" value="1"/>
</dbReference>
<dbReference type="CDD" id="cd06261">
    <property type="entry name" value="TM_PBP2"/>
    <property type="match status" value="1"/>
</dbReference>
<evidence type="ECO:0000313" key="10">
    <source>
        <dbReference type="Proteomes" id="UP000198854"/>
    </source>
</evidence>
<dbReference type="OrthoDB" id="9783218at2"/>
<evidence type="ECO:0000256" key="7">
    <source>
        <dbReference type="RuleBase" id="RU363032"/>
    </source>
</evidence>
<keyword evidence="3" id="KW-1003">Cell membrane</keyword>
<keyword evidence="6 7" id="KW-0472">Membrane</keyword>
<comment type="similarity">
    <text evidence="7">Belongs to the binding-protein-dependent transport system permease family.</text>
</comment>
<feature type="transmembrane region" description="Helical" evidence="7">
    <location>
        <begin position="124"/>
        <end position="145"/>
    </location>
</feature>
<evidence type="ECO:0000256" key="5">
    <source>
        <dbReference type="ARBA" id="ARBA00022989"/>
    </source>
</evidence>
<feature type="transmembrane region" description="Helical" evidence="7">
    <location>
        <begin position="258"/>
        <end position="278"/>
    </location>
</feature>
<dbReference type="EMBL" id="FNDD01000020">
    <property type="protein sequence ID" value="SDH58570.1"/>
    <property type="molecule type" value="Genomic_DNA"/>
</dbReference>
<evidence type="ECO:0000256" key="1">
    <source>
        <dbReference type="ARBA" id="ARBA00004651"/>
    </source>
</evidence>
<keyword evidence="10" id="KW-1185">Reference proteome</keyword>
<dbReference type="RefSeq" id="WP_093276087.1">
    <property type="nucleotide sequence ID" value="NZ_FNDD01000020.1"/>
</dbReference>
<accession>A0A1G8DMB7</accession>
<keyword evidence="2 7" id="KW-0813">Transport</keyword>
<dbReference type="SUPFAM" id="SSF161098">
    <property type="entry name" value="MetI-like"/>
    <property type="match status" value="1"/>
</dbReference>
<dbReference type="PROSITE" id="PS50928">
    <property type="entry name" value="ABC_TM1"/>
    <property type="match status" value="1"/>
</dbReference>
<dbReference type="STRING" id="861298.SAMN04488136_12058"/>